<name>A0A2I1C6C0_ASPN1</name>
<reference evidence="2" key="1">
    <citation type="journal article" date="2018" name="Proc. Natl. Acad. Sci. U.S.A.">
        <title>Linking secondary metabolites to gene clusters through genome sequencing of six diverse Aspergillus species.</title>
        <authorList>
            <person name="Kaerboelling I."/>
            <person name="Vesth T.C."/>
            <person name="Frisvad J.C."/>
            <person name="Nybo J.L."/>
            <person name="Theobald S."/>
            <person name="Kuo A."/>
            <person name="Bowyer P."/>
            <person name="Matsuda Y."/>
            <person name="Mondo S."/>
            <person name="Lyhne E.K."/>
            <person name="Kogle M.E."/>
            <person name="Clum A."/>
            <person name="Lipzen A."/>
            <person name="Salamov A."/>
            <person name="Ngan C.Y."/>
            <person name="Daum C."/>
            <person name="Chiniquy J."/>
            <person name="Barry K."/>
            <person name="LaButti K."/>
            <person name="Haridas S."/>
            <person name="Simmons B.A."/>
            <person name="Magnuson J.K."/>
            <person name="Mortensen U.H."/>
            <person name="Larsen T.O."/>
            <person name="Grigoriev I.V."/>
            <person name="Baker S.E."/>
            <person name="Andersen M.R."/>
        </authorList>
    </citation>
    <scope>NUCLEOTIDE SEQUENCE [LARGE SCALE GENOMIC DNA]</scope>
    <source>
        <strain evidence="2">IBT 16806</strain>
    </source>
</reference>
<dbReference type="Proteomes" id="UP000234474">
    <property type="component" value="Unassembled WGS sequence"/>
</dbReference>
<protein>
    <submittedName>
        <fullName evidence="1">Uncharacterized protein</fullName>
    </submittedName>
</protein>
<accession>A0A2I1C6C0</accession>
<sequence>MIIASFLHCYACPWTQITGSLTPSPPSSAETGTDGAPAAHNMAIQPTAMRARTSSMGRICQTIGNPVFVSFHTTAFRRNNNTYHILIDTSSDRQYLFTALTMYGDTVESSYRIILSILLFLAQKGVNRAETSMYANLIAQVSIDQVRGGEFMRPNPWVPIRPHTKQGMILLVGQSSNGYCNGQPHCFLYCSIAARCSIVAGMSTAILIESLK</sequence>
<gene>
    <name evidence="1" type="ORF">P174DRAFT_222841</name>
</gene>
<dbReference type="AlphaFoldDB" id="A0A2I1C6C0"/>
<evidence type="ECO:0000313" key="2">
    <source>
        <dbReference type="Proteomes" id="UP000234474"/>
    </source>
</evidence>
<evidence type="ECO:0000313" key="1">
    <source>
        <dbReference type="EMBL" id="PKX93146.1"/>
    </source>
</evidence>
<dbReference type="RefSeq" id="XP_024681741.1">
    <property type="nucleotide sequence ID" value="XM_024821384.1"/>
</dbReference>
<dbReference type="GeneID" id="36528710"/>
<organism evidence="1 2">
    <name type="scientific">Aspergillus novofumigatus (strain IBT 16806)</name>
    <dbReference type="NCBI Taxonomy" id="1392255"/>
    <lineage>
        <taxon>Eukaryota</taxon>
        <taxon>Fungi</taxon>
        <taxon>Dikarya</taxon>
        <taxon>Ascomycota</taxon>
        <taxon>Pezizomycotina</taxon>
        <taxon>Eurotiomycetes</taxon>
        <taxon>Eurotiomycetidae</taxon>
        <taxon>Eurotiales</taxon>
        <taxon>Aspergillaceae</taxon>
        <taxon>Aspergillus</taxon>
        <taxon>Aspergillus subgen. Fumigati</taxon>
    </lineage>
</organism>
<dbReference type="VEuPathDB" id="FungiDB:P174DRAFT_222841"/>
<comment type="caution">
    <text evidence="1">The sequence shown here is derived from an EMBL/GenBank/DDBJ whole genome shotgun (WGS) entry which is preliminary data.</text>
</comment>
<keyword evidence="2" id="KW-1185">Reference proteome</keyword>
<proteinExistence type="predicted"/>
<dbReference type="EMBL" id="MSZS01000005">
    <property type="protein sequence ID" value="PKX93146.1"/>
    <property type="molecule type" value="Genomic_DNA"/>
</dbReference>